<dbReference type="InterPro" id="IPR003593">
    <property type="entry name" value="AAA+_ATPase"/>
</dbReference>
<evidence type="ECO:0000259" key="8">
    <source>
        <dbReference type="PROSITE" id="PS50893"/>
    </source>
</evidence>
<sequence>MNSIKSAVYKKNRLNFILALLGSIGNAGVAIGVAFLLLEFVDISISGSMDALYRMLKMFVLLLLAMVLVDVISFIFTNRFICRGMRQYKHILFKGLLQRSISSFQKEAVAQCMSALSNDATVIEKNNLEAIFEICTYGMMLAAGLGSMLYLDSYLTICVILASMVPLLVSVFFSGALQRAECCTSKHHADFIALLKDLFSGFTVIKSFQAEAVVLDAFEQENTALEKSKKRRRDLISILMLLSQISGFLVNLVVFGLGAWLCIQGRITAGTVIAFVQLLNYITLPIEKLPALYSTRKASAALMEKGEAVLHVKEESLPEKTVTKFRQAVALEHVSFSYEEGKKVLSDINIRFEKGKRYAVVGASGSGKSTLLQLLLGYGRGYEGKIFLDEVELNALSRESLYRLVSMVEQNVFVFNATLLDNITMFQSFPPAVCEHALKRSGLDTFVREKGAEYLCGENGCLLSGGEKQRISIARGFIRNAQILMMDEATAALDTATARYVEESILHLDDVTAIVVTHKLHADILKQYDEILVMKDGRIEEAGTFEELYARKGCFYSLYRLSV</sequence>
<dbReference type="SUPFAM" id="SSF90123">
    <property type="entry name" value="ABC transporter transmembrane region"/>
    <property type="match status" value="1"/>
</dbReference>
<gene>
    <name evidence="10" type="ORF">CIAN88_09710</name>
</gene>
<feature type="transmembrane region" description="Helical" evidence="7">
    <location>
        <begin position="16"/>
        <end position="38"/>
    </location>
</feature>
<dbReference type="InterPro" id="IPR027417">
    <property type="entry name" value="P-loop_NTPase"/>
</dbReference>
<protein>
    <submittedName>
        <fullName evidence="10">ABC transporter ATP-binding protein</fullName>
    </submittedName>
</protein>
<evidence type="ECO:0000259" key="9">
    <source>
        <dbReference type="PROSITE" id="PS50929"/>
    </source>
</evidence>
<evidence type="ECO:0000313" key="10">
    <source>
        <dbReference type="EMBL" id="KGJ53317.1"/>
    </source>
</evidence>
<keyword evidence="2 7" id="KW-0812">Transmembrane</keyword>
<dbReference type="PANTHER" id="PTHR43394:SF1">
    <property type="entry name" value="ATP-BINDING CASSETTE SUB-FAMILY B MEMBER 10, MITOCHONDRIAL"/>
    <property type="match status" value="1"/>
</dbReference>
<dbReference type="PROSITE" id="PS50893">
    <property type="entry name" value="ABC_TRANSPORTER_2"/>
    <property type="match status" value="1"/>
</dbReference>
<dbReference type="Gene3D" id="3.40.50.300">
    <property type="entry name" value="P-loop containing nucleotide triphosphate hydrolases"/>
    <property type="match status" value="1"/>
</dbReference>
<dbReference type="SUPFAM" id="SSF52540">
    <property type="entry name" value="P-loop containing nucleoside triphosphate hydrolases"/>
    <property type="match status" value="1"/>
</dbReference>
<evidence type="ECO:0000256" key="1">
    <source>
        <dbReference type="ARBA" id="ARBA00004651"/>
    </source>
</evidence>
<dbReference type="Gene3D" id="1.20.1560.10">
    <property type="entry name" value="ABC transporter type 1, transmembrane domain"/>
    <property type="match status" value="1"/>
</dbReference>
<comment type="subcellular location">
    <subcellularLocation>
        <location evidence="1">Cell membrane</location>
        <topology evidence="1">Multi-pass membrane protein</topology>
    </subcellularLocation>
</comment>
<keyword evidence="4 10" id="KW-0067">ATP-binding</keyword>
<name>A0A099I7W1_CLOIN</name>
<evidence type="ECO:0000313" key="11">
    <source>
        <dbReference type="Proteomes" id="UP000030008"/>
    </source>
</evidence>
<reference evidence="10 11" key="1">
    <citation type="submission" date="2014-08" db="EMBL/GenBank/DDBJ databases">
        <title>Clostridium innocuum, an unnegligible vancomycin-resistant pathogen causing extra-intestinal infections.</title>
        <authorList>
            <person name="Feng Y."/>
            <person name="Chiu C.-H."/>
        </authorList>
    </citation>
    <scope>NUCLEOTIDE SEQUENCE [LARGE SCALE GENOMIC DNA]</scope>
    <source>
        <strain evidence="10 11">AN88</strain>
    </source>
</reference>
<dbReference type="InterPro" id="IPR036640">
    <property type="entry name" value="ABC1_TM_sf"/>
</dbReference>
<dbReference type="EMBL" id="JQIF01000041">
    <property type="protein sequence ID" value="KGJ53317.1"/>
    <property type="molecule type" value="Genomic_DNA"/>
</dbReference>
<dbReference type="InterPro" id="IPR017871">
    <property type="entry name" value="ABC_transporter-like_CS"/>
</dbReference>
<evidence type="ECO:0000256" key="3">
    <source>
        <dbReference type="ARBA" id="ARBA00022741"/>
    </source>
</evidence>
<dbReference type="GO" id="GO:0005886">
    <property type="term" value="C:plasma membrane"/>
    <property type="evidence" value="ECO:0007669"/>
    <property type="project" value="UniProtKB-SubCell"/>
</dbReference>
<evidence type="ECO:0000256" key="6">
    <source>
        <dbReference type="ARBA" id="ARBA00023136"/>
    </source>
</evidence>
<evidence type="ECO:0000256" key="4">
    <source>
        <dbReference type="ARBA" id="ARBA00022840"/>
    </source>
</evidence>
<dbReference type="Proteomes" id="UP000030008">
    <property type="component" value="Unassembled WGS sequence"/>
</dbReference>
<keyword evidence="6 7" id="KW-0472">Membrane</keyword>
<comment type="caution">
    <text evidence="10">The sequence shown here is derived from an EMBL/GenBank/DDBJ whole genome shotgun (WGS) entry which is preliminary data.</text>
</comment>
<keyword evidence="5 7" id="KW-1133">Transmembrane helix</keyword>
<feature type="transmembrane region" description="Helical" evidence="7">
    <location>
        <begin position="58"/>
        <end position="81"/>
    </location>
</feature>
<dbReference type="GO" id="GO:0005524">
    <property type="term" value="F:ATP binding"/>
    <property type="evidence" value="ECO:0007669"/>
    <property type="project" value="UniProtKB-KW"/>
</dbReference>
<organism evidence="10 11">
    <name type="scientific">Clostridium innocuum</name>
    <dbReference type="NCBI Taxonomy" id="1522"/>
    <lineage>
        <taxon>Bacteria</taxon>
        <taxon>Bacillati</taxon>
        <taxon>Bacillota</taxon>
        <taxon>Clostridia</taxon>
        <taxon>Eubacteriales</taxon>
        <taxon>Clostridiaceae</taxon>
        <taxon>Clostridium</taxon>
    </lineage>
</organism>
<dbReference type="InterPro" id="IPR003439">
    <property type="entry name" value="ABC_transporter-like_ATP-bd"/>
</dbReference>
<dbReference type="Pfam" id="PF00005">
    <property type="entry name" value="ABC_tran"/>
    <property type="match status" value="1"/>
</dbReference>
<feature type="domain" description="ABC transporter" evidence="8">
    <location>
        <begin position="329"/>
        <end position="561"/>
    </location>
</feature>
<feature type="transmembrane region" description="Helical" evidence="7">
    <location>
        <begin position="154"/>
        <end position="177"/>
    </location>
</feature>
<dbReference type="Pfam" id="PF00664">
    <property type="entry name" value="ABC_membrane"/>
    <property type="match status" value="1"/>
</dbReference>
<feature type="transmembrane region" description="Helical" evidence="7">
    <location>
        <begin position="235"/>
        <end position="261"/>
    </location>
</feature>
<dbReference type="GO" id="GO:0015421">
    <property type="term" value="F:ABC-type oligopeptide transporter activity"/>
    <property type="evidence" value="ECO:0007669"/>
    <property type="project" value="TreeGrafter"/>
</dbReference>
<dbReference type="GO" id="GO:0016887">
    <property type="term" value="F:ATP hydrolysis activity"/>
    <property type="evidence" value="ECO:0007669"/>
    <property type="project" value="InterPro"/>
</dbReference>
<dbReference type="AlphaFoldDB" id="A0A099I7W1"/>
<dbReference type="InterPro" id="IPR011527">
    <property type="entry name" value="ABC1_TM_dom"/>
</dbReference>
<feature type="domain" description="ABC transmembrane type-1" evidence="9">
    <location>
        <begin position="17"/>
        <end position="298"/>
    </location>
</feature>
<proteinExistence type="predicted"/>
<dbReference type="CDD" id="cd07346">
    <property type="entry name" value="ABC_6TM_exporters"/>
    <property type="match status" value="1"/>
</dbReference>
<evidence type="ECO:0000256" key="2">
    <source>
        <dbReference type="ARBA" id="ARBA00022692"/>
    </source>
</evidence>
<dbReference type="RefSeq" id="WP_044905209.1">
    <property type="nucleotide sequence ID" value="NZ_JQIF01000041.1"/>
</dbReference>
<dbReference type="PROSITE" id="PS00211">
    <property type="entry name" value="ABC_TRANSPORTER_1"/>
    <property type="match status" value="1"/>
</dbReference>
<dbReference type="PANTHER" id="PTHR43394">
    <property type="entry name" value="ATP-DEPENDENT PERMEASE MDL1, MITOCHONDRIAL"/>
    <property type="match status" value="1"/>
</dbReference>
<accession>A0A099I7W1</accession>
<dbReference type="PROSITE" id="PS50929">
    <property type="entry name" value="ABC_TM1F"/>
    <property type="match status" value="1"/>
</dbReference>
<dbReference type="InterPro" id="IPR039421">
    <property type="entry name" value="Type_1_exporter"/>
</dbReference>
<evidence type="ECO:0000256" key="7">
    <source>
        <dbReference type="SAM" id="Phobius"/>
    </source>
</evidence>
<dbReference type="SMART" id="SM00382">
    <property type="entry name" value="AAA"/>
    <property type="match status" value="1"/>
</dbReference>
<keyword evidence="3" id="KW-0547">Nucleotide-binding</keyword>
<evidence type="ECO:0000256" key="5">
    <source>
        <dbReference type="ARBA" id="ARBA00022989"/>
    </source>
</evidence>
<feature type="transmembrane region" description="Helical" evidence="7">
    <location>
        <begin position="130"/>
        <end position="148"/>
    </location>
</feature>